<dbReference type="Gene3D" id="3.30.470.20">
    <property type="entry name" value="ATP-grasp fold, B domain"/>
    <property type="match status" value="1"/>
</dbReference>
<sequence>MVATLNTPIHKVLIANRGEIACRVIRTCRRLGIATVAVYSDSDENAPFVKLADEAYHIGPSVAAESYLVGAKLIDIAKRSGADALHPGYGFLSENADFADQVVAAGINFIGPTADSIRAIGDKIAAKVFIKNHASSIPLIPGYNGEDQSVERLEQEAKRIEFPVLLKASAGGGGKGMRAVYETSKLRDEIEAAKGESLRSFGSDKLLIEKYFTSIRHVEIQIFGDKYGNVYHINERDCSIQRRHQKVVEETPSPAVDDALRQAMTSAAVELGRKLGYLGAGTAEFILDEKTRRFFFLELNTRLQVEHPITEAISGLDLVELQLLVAQGANLKELGLLDNIPFQGHAIEVRLCAEDPDNDFGPRTGVIQKWSPGNAAKDLPGVRYDTGIEDGSEISVYYDSMVAKVIVHAPTRAEAVRRMIMALSRTVILGVTTNQKFLISIMNNPRFQSGTFDTNFITLENDRLFQKTTTALVQSSVVAATLFDWCVRKNQQVHLRNMAPNWRNVPWRNPSVRYLINQEQEVSITYAYQGNEQRDHRHAFQCGVALAPEEAPKSKEDPKKIAQGPELSLSAVLYDTDFGKETPGPKGVQGAKGLLRATIDGCQQYFYICEQIHDVNEKSIFVHDFVQGHQIELFKIDRLKSAAAAGEDDRVTPYTSSMPCRVLKVLAPTGTIVKKNDPLLSIESMKTEVKLLSRHEGVVTMRVEENQLVDARVLLCQVDEIKKE</sequence>
<dbReference type="InterPro" id="IPR011054">
    <property type="entry name" value="Rudment_hybrid_motif"/>
</dbReference>
<evidence type="ECO:0000256" key="3">
    <source>
        <dbReference type="ARBA" id="ARBA00022741"/>
    </source>
</evidence>
<dbReference type="InterPro" id="IPR005482">
    <property type="entry name" value="Biotin_COase_C"/>
</dbReference>
<dbReference type="Pfam" id="PF02785">
    <property type="entry name" value="Biotin_carb_C"/>
    <property type="match status" value="1"/>
</dbReference>
<dbReference type="SUPFAM" id="SSF56059">
    <property type="entry name" value="Glutathione synthetase ATP-binding domain-like"/>
    <property type="match status" value="1"/>
</dbReference>
<evidence type="ECO:0000259" key="8">
    <source>
        <dbReference type="PROSITE" id="PS50979"/>
    </source>
</evidence>
<dbReference type="SUPFAM" id="SSF51246">
    <property type="entry name" value="Rudiment single hybrid motif"/>
    <property type="match status" value="1"/>
</dbReference>
<dbReference type="CDD" id="cd06850">
    <property type="entry name" value="biotinyl_domain"/>
    <property type="match status" value="1"/>
</dbReference>
<dbReference type="InterPro" id="IPR011764">
    <property type="entry name" value="Biotin_carboxylation_dom"/>
</dbReference>
<dbReference type="STRING" id="4829.A0A163JES8"/>
<dbReference type="Pfam" id="PF02786">
    <property type="entry name" value="CPSase_L_D2"/>
    <property type="match status" value="1"/>
</dbReference>
<dbReference type="InterPro" id="IPR016185">
    <property type="entry name" value="PreATP-grasp_dom_sf"/>
</dbReference>
<name>A0A163JES8_ABSGL</name>
<comment type="cofactor">
    <cofactor evidence="1">
        <name>biotin</name>
        <dbReference type="ChEBI" id="CHEBI:57586"/>
    </cofactor>
</comment>
<dbReference type="PROSITE" id="PS50979">
    <property type="entry name" value="BC"/>
    <property type="match status" value="1"/>
</dbReference>
<evidence type="ECO:0000256" key="2">
    <source>
        <dbReference type="ARBA" id="ARBA00022598"/>
    </source>
</evidence>
<feature type="domain" description="Biotin carboxylation" evidence="8">
    <location>
        <begin position="8"/>
        <end position="462"/>
    </location>
</feature>
<dbReference type="InterPro" id="IPR000089">
    <property type="entry name" value="Biotin_lipoyl"/>
</dbReference>
<dbReference type="InterPro" id="IPR050856">
    <property type="entry name" value="Biotin_carboxylase_complex"/>
</dbReference>
<dbReference type="Pfam" id="PF00289">
    <property type="entry name" value="Biotin_carb_N"/>
    <property type="match status" value="1"/>
</dbReference>
<dbReference type="SUPFAM" id="SSF52440">
    <property type="entry name" value="PreATP-grasp domain"/>
    <property type="match status" value="1"/>
</dbReference>
<accession>A0A163JES8</accession>
<dbReference type="OrthoDB" id="196847at2759"/>
<evidence type="ECO:0000256" key="1">
    <source>
        <dbReference type="ARBA" id="ARBA00001953"/>
    </source>
</evidence>
<dbReference type="PANTHER" id="PTHR18866">
    <property type="entry name" value="CARBOXYLASE:PYRUVATE/ACETYL-COA/PROPIONYL-COA CARBOXYLASE"/>
    <property type="match status" value="1"/>
</dbReference>
<dbReference type="InterPro" id="IPR011053">
    <property type="entry name" value="Single_hybrid_motif"/>
</dbReference>
<dbReference type="OMA" id="IYYDPML"/>
<protein>
    <submittedName>
        <fullName evidence="9">Uncharacterized protein</fullName>
    </submittedName>
</protein>
<dbReference type="PROSITE" id="PS00867">
    <property type="entry name" value="CPSASE_2"/>
    <property type="match status" value="1"/>
</dbReference>
<keyword evidence="4 6" id="KW-0067">ATP-binding</keyword>
<proteinExistence type="predicted"/>
<dbReference type="Proteomes" id="UP000078561">
    <property type="component" value="Unassembled WGS sequence"/>
</dbReference>
<reference evidence="9" key="1">
    <citation type="submission" date="2016-04" db="EMBL/GenBank/DDBJ databases">
        <authorList>
            <person name="Evans L.H."/>
            <person name="Alamgir A."/>
            <person name="Owens N."/>
            <person name="Weber N.D."/>
            <person name="Virtaneva K."/>
            <person name="Barbian K."/>
            <person name="Babar A."/>
            <person name="Rosenke K."/>
        </authorList>
    </citation>
    <scope>NUCLEOTIDE SEQUENCE [LARGE SCALE GENOMIC DNA]</scope>
    <source>
        <strain evidence="9">CBS 101.48</strain>
    </source>
</reference>
<dbReference type="PROSITE" id="PS00866">
    <property type="entry name" value="CPSASE_1"/>
    <property type="match status" value="1"/>
</dbReference>
<dbReference type="SUPFAM" id="SSF51230">
    <property type="entry name" value="Single hybrid motif"/>
    <property type="match status" value="1"/>
</dbReference>
<dbReference type="PROSITE" id="PS50975">
    <property type="entry name" value="ATP_GRASP"/>
    <property type="match status" value="1"/>
</dbReference>
<dbReference type="Pfam" id="PF00364">
    <property type="entry name" value="Biotin_lipoyl"/>
    <property type="match status" value="1"/>
</dbReference>
<dbReference type="GO" id="GO:0016874">
    <property type="term" value="F:ligase activity"/>
    <property type="evidence" value="ECO:0007669"/>
    <property type="project" value="UniProtKB-KW"/>
</dbReference>
<keyword evidence="3 6" id="KW-0547">Nucleotide-binding</keyword>
<feature type="domain" description="ATP-grasp" evidence="7">
    <location>
        <begin position="127"/>
        <end position="327"/>
    </location>
</feature>
<gene>
    <name evidence="9" type="primary">ABSGL_04417.1 scaffold 5409</name>
</gene>
<dbReference type="FunFam" id="3.30.470.20:FF:000028">
    <property type="entry name" value="Methylcrotonoyl-CoA carboxylase subunit alpha, mitochondrial"/>
    <property type="match status" value="1"/>
</dbReference>
<evidence type="ECO:0000256" key="6">
    <source>
        <dbReference type="PROSITE-ProRule" id="PRU00409"/>
    </source>
</evidence>
<dbReference type="InterPro" id="IPR005481">
    <property type="entry name" value="BC-like_N"/>
</dbReference>
<evidence type="ECO:0000313" key="10">
    <source>
        <dbReference type="Proteomes" id="UP000078561"/>
    </source>
</evidence>
<dbReference type="GO" id="GO:0005524">
    <property type="term" value="F:ATP binding"/>
    <property type="evidence" value="ECO:0007669"/>
    <property type="project" value="UniProtKB-UniRule"/>
</dbReference>
<evidence type="ECO:0000313" key="9">
    <source>
        <dbReference type="EMBL" id="SAL98852.1"/>
    </source>
</evidence>
<evidence type="ECO:0000256" key="4">
    <source>
        <dbReference type="ARBA" id="ARBA00022840"/>
    </source>
</evidence>
<dbReference type="SMART" id="SM00878">
    <property type="entry name" value="Biotin_carb_C"/>
    <property type="match status" value="1"/>
</dbReference>
<dbReference type="PANTHER" id="PTHR18866:SF127">
    <property type="match status" value="1"/>
</dbReference>
<evidence type="ECO:0000259" key="7">
    <source>
        <dbReference type="PROSITE" id="PS50975"/>
    </source>
</evidence>
<dbReference type="FunFam" id="3.40.50.20:FF:000010">
    <property type="entry name" value="Propionyl-CoA carboxylase subunit alpha"/>
    <property type="match status" value="1"/>
</dbReference>
<dbReference type="EMBL" id="LT552359">
    <property type="protein sequence ID" value="SAL98852.1"/>
    <property type="molecule type" value="Genomic_DNA"/>
</dbReference>
<dbReference type="InterPro" id="IPR011761">
    <property type="entry name" value="ATP-grasp"/>
</dbReference>
<keyword evidence="5" id="KW-0092">Biotin</keyword>
<dbReference type="InterPro" id="IPR005479">
    <property type="entry name" value="CPAse_ATP-bd"/>
</dbReference>
<dbReference type="GO" id="GO:0046872">
    <property type="term" value="F:metal ion binding"/>
    <property type="evidence" value="ECO:0007669"/>
    <property type="project" value="InterPro"/>
</dbReference>
<dbReference type="Gene3D" id="2.40.50.100">
    <property type="match status" value="1"/>
</dbReference>
<organism evidence="9">
    <name type="scientific">Absidia glauca</name>
    <name type="common">Pin mould</name>
    <dbReference type="NCBI Taxonomy" id="4829"/>
    <lineage>
        <taxon>Eukaryota</taxon>
        <taxon>Fungi</taxon>
        <taxon>Fungi incertae sedis</taxon>
        <taxon>Mucoromycota</taxon>
        <taxon>Mucoromycotina</taxon>
        <taxon>Mucoromycetes</taxon>
        <taxon>Mucorales</taxon>
        <taxon>Cunninghamellaceae</taxon>
        <taxon>Absidia</taxon>
    </lineage>
</organism>
<dbReference type="InParanoid" id="A0A163JES8"/>
<dbReference type="AlphaFoldDB" id="A0A163JES8"/>
<keyword evidence="2" id="KW-0436">Ligase</keyword>
<keyword evidence="10" id="KW-1185">Reference proteome</keyword>
<evidence type="ECO:0000256" key="5">
    <source>
        <dbReference type="ARBA" id="ARBA00023267"/>
    </source>
</evidence>